<dbReference type="AlphaFoldDB" id="A0A147J3S3"/>
<organism evidence="2 3">
    <name type="scientific">Sphingomonas sanguinis</name>
    <dbReference type="NCBI Taxonomy" id="33051"/>
    <lineage>
        <taxon>Bacteria</taxon>
        <taxon>Pseudomonadati</taxon>
        <taxon>Pseudomonadota</taxon>
        <taxon>Alphaproteobacteria</taxon>
        <taxon>Sphingomonadales</taxon>
        <taxon>Sphingomonadaceae</taxon>
        <taxon>Sphingomonas</taxon>
    </lineage>
</organism>
<proteinExistence type="predicted"/>
<evidence type="ECO:0000256" key="1">
    <source>
        <dbReference type="SAM" id="SignalP"/>
    </source>
</evidence>
<reference evidence="2 3" key="1">
    <citation type="journal article" date="2016" name="Front. Microbiol.">
        <title>Genomic Resource of Rice Seed Associated Bacteria.</title>
        <authorList>
            <person name="Midha S."/>
            <person name="Bansal K."/>
            <person name="Sharma S."/>
            <person name="Kumar N."/>
            <person name="Patil P.P."/>
            <person name="Chaudhry V."/>
            <person name="Patil P.B."/>
        </authorList>
    </citation>
    <scope>NUCLEOTIDE SEQUENCE [LARGE SCALE GENOMIC DNA]</scope>
    <source>
        <strain evidence="2 3">NS258</strain>
    </source>
</reference>
<evidence type="ECO:0000313" key="3">
    <source>
        <dbReference type="Proteomes" id="UP000074410"/>
    </source>
</evidence>
<sequence length="286" mass="31342">MIMNLFRYRARQARRVAVCTAALGIVAFSSAADAQVPASLEPRNWPTAKADMDEVAVMPHQQFYRRWRECRAPLARNIILNGQDDLTALRVSRAACEEYRVDFRSSLARVIPLPRVDKVLQLYDLLFSENLASLLMETRIKALSDAGNSKEANWQLFPIRKAYCGAGFEAPDKNLFLSVIKRDGTGWLVASGPDVERLATNGPNGVLSASMPDGTTYEGIPAERSVDNGVVKWTAKSTADRVSAILGAQTLTLRTPQASVRLTPTPIPARILAGFQSCPTPPGMQP</sequence>
<accession>A0A147J3S3</accession>
<dbReference type="Proteomes" id="UP000074410">
    <property type="component" value="Unassembled WGS sequence"/>
</dbReference>
<dbReference type="EMBL" id="LDTC01000284">
    <property type="protein sequence ID" value="KTW04092.1"/>
    <property type="molecule type" value="Genomic_DNA"/>
</dbReference>
<dbReference type="PATRIC" id="fig|33051.5.peg.1791"/>
<gene>
    <name evidence="2" type="ORF">NS258_18145</name>
</gene>
<protein>
    <submittedName>
        <fullName evidence="2">Uncharacterized protein</fullName>
    </submittedName>
</protein>
<evidence type="ECO:0000313" key="2">
    <source>
        <dbReference type="EMBL" id="KTW04092.1"/>
    </source>
</evidence>
<name>A0A147J3S3_9SPHN</name>
<feature type="signal peptide" evidence="1">
    <location>
        <begin position="1"/>
        <end position="34"/>
    </location>
</feature>
<feature type="chain" id="PRO_5007549328" evidence="1">
    <location>
        <begin position="35"/>
        <end position="286"/>
    </location>
</feature>
<keyword evidence="1" id="KW-0732">Signal</keyword>
<comment type="caution">
    <text evidence="2">The sequence shown here is derived from an EMBL/GenBank/DDBJ whole genome shotgun (WGS) entry which is preliminary data.</text>
</comment>